<organism evidence="1 2">
    <name type="scientific">Cylindrobasidium torrendii FP15055 ss-10</name>
    <dbReference type="NCBI Taxonomy" id="1314674"/>
    <lineage>
        <taxon>Eukaryota</taxon>
        <taxon>Fungi</taxon>
        <taxon>Dikarya</taxon>
        <taxon>Basidiomycota</taxon>
        <taxon>Agaricomycotina</taxon>
        <taxon>Agaricomycetes</taxon>
        <taxon>Agaricomycetidae</taxon>
        <taxon>Agaricales</taxon>
        <taxon>Marasmiineae</taxon>
        <taxon>Physalacriaceae</taxon>
        <taxon>Cylindrobasidium</taxon>
    </lineage>
</organism>
<reference evidence="1 2" key="1">
    <citation type="journal article" date="2015" name="Fungal Genet. Biol.">
        <title>Evolution of novel wood decay mechanisms in Agaricales revealed by the genome sequences of Fistulina hepatica and Cylindrobasidium torrendii.</title>
        <authorList>
            <person name="Floudas D."/>
            <person name="Held B.W."/>
            <person name="Riley R."/>
            <person name="Nagy L.G."/>
            <person name="Koehler G."/>
            <person name="Ransdell A.S."/>
            <person name="Younus H."/>
            <person name="Chow J."/>
            <person name="Chiniquy J."/>
            <person name="Lipzen A."/>
            <person name="Tritt A."/>
            <person name="Sun H."/>
            <person name="Haridas S."/>
            <person name="LaButti K."/>
            <person name="Ohm R.A."/>
            <person name="Kues U."/>
            <person name="Blanchette R.A."/>
            <person name="Grigoriev I.V."/>
            <person name="Minto R.E."/>
            <person name="Hibbett D.S."/>
        </authorList>
    </citation>
    <scope>NUCLEOTIDE SEQUENCE [LARGE SCALE GENOMIC DNA]</scope>
    <source>
        <strain evidence="1 2">FP15055 ss-10</strain>
    </source>
</reference>
<evidence type="ECO:0000313" key="2">
    <source>
        <dbReference type="Proteomes" id="UP000054007"/>
    </source>
</evidence>
<dbReference type="Proteomes" id="UP000054007">
    <property type="component" value="Unassembled WGS sequence"/>
</dbReference>
<name>A0A0D7AZT9_9AGAR</name>
<gene>
    <name evidence="1" type="ORF">CYLTODRAFT_493679</name>
</gene>
<protein>
    <submittedName>
        <fullName evidence="1">Uncharacterized protein</fullName>
    </submittedName>
</protein>
<dbReference type="OrthoDB" id="3266192at2759"/>
<sequence length="946" mass="104333">MASSTDLQSIEDWGNYIGASREGDKPLSTASLQSNVKTLFESVLDSNGQLIGDTSLLRLSFQTWRAILDAEDAGEPSSIPPRMLMVGLDDNYDKAVSLSSLTPTDQQAVLQIAPLAKAYGFDLHLADAELSESGSVSWEVRSSYYGYGRGYGRGGYGRRFRCYYDEDEDDEDMFDDPYGMGYDSDEDPDIDDLDMEDVDESETSLNDIVALDGRPMIYHTCPEELDDVFISGKLIDNVEPEKSFERFEAGSGTLTYSYKTSVLVITPSEDAGDFVTGNICPWACQKLFASISPASTPREADLVQQLLEYLPTAGISPIDRVEAARALRNTADRWNDVDLFVRACRACGLKQCLEAMTVEGMVSACQAFDWGNLSSIFTEVYEQSTSNTARRQLITALLKSSAELDDKNMAEWCHTQSGNALDTIQQLDAHDVPWATAILHSKGDPVAYARDRLFPQLIKVQPQKLSIWASLFSAVLASTRPQAEIQAMAKVVKTTLCTLANAIPAYPLHTPGGIIGYRTFSIDPLDQFIVLCCRYDVPEAMSSIFDRMWQDRGLQQQRVATGGYPPSKYYSAIVNLLSAHASAKPELKPHLHKFHEHAAELLLSDLTNHPTMVLMAIKNTADPISTLKQTFTADRVREIGKNRQTLKLAVEAISQDLRPLTTSSTLKSFEHVLKICLAELIRTFDNKTITQYSYQYSYLYGNGIRPATELIELCFTLKLPVYAGHVLAKFLAVPETNEKAYIQQSLVGILEALPGILRSHNARIDELPWSAFAAEVIKKYTRHVLGAKPPPFAVADSRVRALSCGCGLCSNYLLPILLDSNQSGRITQKGPVRTHIEKRLAAASPWGMKWETSTRGRPYTLVIHKPAAMVATAAWNTKCTEARKILALLGDATAQAKALGDDYDWVTGTMKGTSKPPVDIVAMGQAAKKRAADVADATAQKKARLY</sequence>
<evidence type="ECO:0000313" key="1">
    <source>
        <dbReference type="EMBL" id="KIY63722.1"/>
    </source>
</evidence>
<accession>A0A0D7AZT9</accession>
<keyword evidence="2" id="KW-1185">Reference proteome</keyword>
<dbReference type="EMBL" id="KN880677">
    <property type="protein sequence ID" value="KIY63722.1"/>
    <property type="molecule type" value="Genomic_DNA"/>
</dbReference>
<proteinExistence type="predicted"/>
<dbReference type="AlphaFoldDB" id="A0A0D7AZT9"/>